<evidence type="ECO:0000313" key="5">
    <source>
        <dbReference type="EMBL" id="AGC42984.1"/>
    </source>
</evidence>
<dbReference type="Gene3D" id="2.60.200.20">
    <property type="match status" value="1"/>
</dbReference>
<proteinExistence type="predicted"/>
<dbReference type="PROSITE" id="PS50887">
    <property type="entry name" value="GGDEF"/>
    <property type="match status" value="1"/>
</dbReference>
<dbReference type="AlphaFoldDB" id="L7U967"/>
<dbReference type="InterPro" id="IPR029787">
    <property type="entry name" value="Nucleotide_cyclase"/>
</dbReference>
<dbReference type="Pfam" id="PF00990">
    <property type="entry name" value="GGDEF"/>
    <property type="match status" value="1"/>
</dbReference>
<dbReference type="FunFam" id="3.30.70.270:FF:000001">
    <property type="entry name" value="Diguanylate cyclase domain protein"/>
    <property type="match status" value="1"/>
</dbReference>
<dbReference type="PROSITE" id="PS50006">
    <property type="entry name" value="FHA_DOMAIN"/>
    <property type="match status" value="1"/>
</dbReference>
<sequence>MASENRVVLASRAMSGDETRVTKISALDLRSQRSTECCLVQIHGPELGKKYLIDDSELTIGRDQHNHIVVDLDNVSRRHARVLGRGGKMLVEDLGSTNGTYLNDQEVLQAQPLRSGDLIKVGGSIFKFLDGDNIETQYHETIYTLTIADGLTGINNKRFFLEYLEREMGRSSRYQRTLTLMIFDIDHFKQINDVHGHLAGDYVLRELAQSIKRLVRREQCFARYGGEEFAVVMPEDGPDKARLFAEKIRKLIAEKAFVYDEKEIPVTISIGVAEMASDMTEPTHFIKVADANLYKAKKTGRNRVVG</sequence>
<dbReference type="GO" id="GO:1902201">
    <property type="term" value="P:negative regulation of bacterial-type flagellum-dependent cell motility"/>
    <property type="evidence" value="ECO:0007669"/>
    <property type="project" value="TreeGrafter"/>
</dbReference>
<dbReference type="GO" id="GO:0005886">
    <property type="term" value="C:plasma membrane"/>
    <property type="evidence" value="ECO:0007669"/>
    <property type="project" value="TreeGrafter"/>
</dbReference>
<dbReference type="EC" id="2.7.7.65" evidence="1"/>
<dbReference type="STRING" id="1278073.MYSTI_01652"/>
<evidence type="ECO:0000259" key="4">
    <source>
        <dbReference type="PROSITE" id="PS50887"/>
    </source>
</evidence>
<dbReference type="InterPro" id="IPR000253">
    <property type="entry name" value="FHA_dom"/>
</dbReference>
<dbReference type="InterPro" id="IPR043128">
    <property type="entry name" value="Rev_trsase/Diguanyl_cyclase"/>
</dbReference>
<evidence type="ECO:0000256" key="2">
    <source>
        <dbReference type="ARBA" id="ARBA00034247"/>
    </source>
</evidence>
<dbReference type="Pfam" id="PF00498">
    <property type="entry name" value="FHA"/>
    <property type="match status" value="1"/>
</dbReference>
<evidence type="ECO:0000256" key="1">
    <source>
        <dbReference type="ARBA" id="ARBA00012528"/>
    </source>
</evidence>
<accession>L7U967</accession>
<protein>
    <recommendedName>
        <fullName evidence="1">diguanylate cyclase</fullName>
        <ecNumber evidence="1">2.7.7.65</ecNumber>
    </recommendedName>
</protein>
<keyword evidence="6" id="KW-1185">Reference proteome</keyword>
<dbReference type="CDD" id="cd01949">
    <property type="entry name" value="GGDEF"/>
    <property type="match status" value="1"/>
</dbReference>
<organism evidence="5 6">
    <name type="scientific">Myxococcus stipitatus (strain DSM 14675 / JCM 12634 / Mx s8)</name>
    <dbReference type="NCBI Taxonomy" id="1278073"/>
    <lineage>
        <taxon>Bacteria</taxon>
        <taxon>Pseudomonadati</taxon>
        <taxon>Myxococcota</taxon>
        <taxon>Myxococcia</taxon>
        <taxon>Myxococcales</taxon>
        <taxon>Cystobacterineae</taxon>
        <taxon>Myxococcaceae</taxon>
        <taxon>Myxococcus</taxon>
    </lineage>
</organism>
<dbReference type="HOGENOM" id="CLU_064267_0_0_7"/>
<dbReference type="PANTHER" id="PTHR45138">
    <property type="entry name" value="REGULATORY COMPONENTS OF SENSORY TRANSDUCTION SYSTEM"/>
    <property type="match status" value="1"/>
</dbReference>
<dbReference type="SMART" id="SM00240">
    <property type="entry name" value="FHA"/>
    <property type="match status" value="1"/>
</dbReference>
<reference evidence="5 6" key="1">
    <citation type="journal article" date="2013" name="Genome Announc.">
        <title>Complete genome sequence of Myxococcus stipitatus strain DSM 14675, a fruiting myxobacterium.</title>
        <authorList>
            <person name="Huntley S."/>
            <person name="Kneip S."/>
            <person name="Treuner-Lange A."/>
            <person name="Sogaard-Andersen L."/>
        </authorList>
    </citation>
    <scope>NUCLEOTIDE SEQUENCE [LARGE SCALE GENOMIC DNA]</scope>
    <source>
        <strain evidence="6">DSM 14675 / JCM 12634 / Mx s8</strain>
    </source>
</reference>
<dbReference type="InterPro" id="IPR000160">
    <property type="entry name" value="GGDEF_dom"/>
</dbReference>
<dbReference type="Gene3D" id="3.30.70.270">
    <property type="match status" value="1"/>
</dbReference>
<dbReference type="PATRIC" id="fig|1278073.3.peg.1697"/>
<evidence type="ECO:0000259" key="3">
    <source>
        <dbReference type="PROSITE" id="PS50006"/>
    </source>
</evidence>
<gene>
    <name evidence="5" type="ordered locus">MYSTI_01652</name>
</gene>
<dbReference type="CDD" id="cd00060">
    <property type="entry name" value="FHA"/>
    <property type="match status" value="1"/>
</dbReference>
<dbReference type="eggNOG" id="COG3706">
    <property type="taxonomic scope" value="Bacteria"/>
</dbReference>
<dbReference type="SUPFAM" id="SSF49879">
    <property type="entry name" value="SMAD/FHA domain"/>
    <property type="match status" value="1"/>
</dbReference>
<feature type="domain" description="GGDEF" evidence="4">
    <location>
        <begin position="176"/>
        <end position="306"/>
    </location>
</feature>
<comment type="catalytic activity">
    <reaction evidence="2">
        <text>2 GTP = 3',3'-c-di-GMP + 2 diphosphate</text>
        <dbReference type="Rhea" id="RHEA:24898"/>
        <dbReference type="ChEBI" id="CHEBI:33019"/>
        <dbReference type="ChEBI" id="CHEBI:37565"/>
        <dbReference type="ChEBI" id="CHEBI:58805"/>
        <dbReference type="EC" id="2.7.7.65"/>
    </reaction>
</comment>
<dbReference type="Proteomes" id="UP000011131">
    <property type="component" value="Chromosome"/>
</dbReference>
<dbReference type="SMART" id="SM00267">
    <property type="entry name" value="GGDEF"/>
    <property type="match status" value="1"/>
</dbReference>
<dbReference type="SUPFAM" id="SSF55073">
    <property type="entry name" value="Nucleotide cyclase"/>
    <property type="match status" value="1"/>
</dbReference>
<dbReference type="GO" id="GO:0052621">
    <property type="term" value="F:diguanylate cyclase activity"/>
    <property type="evidence" value="ECO:0007669"/>
    <property type="project" value="UniProtKB-EC"/>
</dbReference>
<name>L7U967_MYXSD</name>
<dbReference type="InterPro" id="IPR050469">
    <property type="entry name" value="Diguanylate_Cyclase"/>
</dbReference>
<dbReference type="InterPro" id="IPR008984">
    <property type="entry name" value="SMAD_FHA_dom_sf"/>
</dbReference>
<dbReference type="PANTHER" id="PTHR45138:SF9">
    <property type="entry name" value="DIGUANYLATE CYCLASE DGCM-RELATED"/>
    <property type="match status" value="1"/>
</dbReference>
<dbReference type="EMBL" id="CP004025">
    <property type="protein sequence ID" value="AGC42984.1"/>
    <property type="molecule type" value="Genomic_DNA"/>
</dbReference>
<dbReference type="KEGG" id="msd:MYSTI_01652"/>
<dbReference type="GO" id="GO:0043709">
    <property type="term" value="P:cell adhesion involved in single-species biofilm formation"/>
    <property type="evidence" value="ECO:0007669"/>
    <property type="project" value="TreeGrafter"/>
</dbReference>
<dbReference type="NCBIfam" id="TIGR00254">
    <property type="entry name" value="GGDEF"/>
    <property type="match status" value="1"/>
</dbReference>
<evidence type="ECO:0000313" key="6">
    <source>
        <dbReference type="Proteomes" id="UP000011131"/>
    </source>
</evidence>
<feature type="domain" description="FHA" evidence="3">
    <location>
        <begin position="58"/>
        <end position="107"/>
    </location>
</feature>
<dbReference type="eggNOG" id="COG1716">
    <property type="taxonomic scope" value="Bacteria"/>
</dbReference>